<dbReference type="InterPro" id="IPR010071">
    <property type="entry name" value="AA_adenyl_dom"/>
</dbReference>
<dbReference type="PANTHER" id="PTHR45527">
    <property type="entry name" value="NONRIBOSOMAL PEPTIDE SYNTHETASE"/>
    <property type="match status" value="1"/>
</dbReference>
<dbReference type="EMBL" id="JAVREH010000039">
    <property type="protein sequence ID" value="MDT0263449.1"/>
    <property type="molecule type" value="Genomic_DNA"/>
</dbReference>
<dbReference type="InterPro" id="IPR042099">
    <property type="entry name" value="ANL_N_sf"/>
</dbReference>
<evidence type="ECO:0000259" key="1">
    <source>
        <dbReference type="Pfam" id="PF00501"/>
    </source>
</evidence>
<protein>
    <submittedName>
        <fullName evidence="3">Amino acid adenylation domain-containing protein</fullName>
    </submittedName>
</protein>
<dbReference type="InterPro" id="IPR020845">
    <property type="entry name" value="AMP-binding_CS"/>
</dbReference>
<dbReference type="RefSeq" id="WP_311424596.1">
    <property type="nucleotide sequence ID" value="NZ_JAVREH010000039.1"/>
</dbReference>
<dbReference type="PANTHER" id="PTHR45527:SF1">
    <property type="entry name" value="FATTY ACID SYNTHASE"/>
    <property type="match status" value="1"/>
</dbReference>
<evidence type="ECO:0000313" key="4">
    <source>
        <dbReference type="Proteomes" id="UP001183176"/>
    </source>
</evidence>
<gene>
    <name evidence="3" type="ORF">RM423_18865</name>
</gene>
<proteinExistence type="predicted"/>
<feature type="domain" description="AMP-dependent synthetase/ligase" evidence="1">
    <location>
        <begin position="12"/>
        <end position="371"/>
    </location>
</feature>
<dbReference type="SUPFAM" id="SSF56801">
    <property type="entry name" value="Acetyl-CoA synthetase-like"/>
    <property type="match status" value="1"/>
</dbReference>
<dbReference type="InterPro" id="IPR025110">
    <property type="entry name" value="AMP-bd_C"/>
</dbReference>
<keyword evidence="4" id="KW-1185">Reference proteome</keyword>
<dbReference type="Gene3D" id="3.40.50.12780">
    <property type="entry name" value="N-terminal domain of ligase-like"/>
    <property type="match status" value="1"/>
</dbReference>
<dbReference type="Pfam" id="PF00501">
    <property type="entry name" value="AMP-binding"/>
    <property type="match status" value="1"/>
</dbReference>
<dbReference type="NCBIfam" id="TIGR01733">
    <property type="entry name" value="AA-adenyl-dom"/>
    <property type="match status" value="1"/>
</dbReference>
<evidence type="ECO:0000313" key="3">
    <source>
        <dbReference type="EMBL" id="MDT0263449.1"/>
    </source>
</evidence>
<accession>A0ABU2JG59</accession>
<name>A0ABU2JG59_9ACTN</name>
<reference evidence="4" key="1">
    <citation type="submission" date="2023-07" db="EMBL/GenBank/DDBJ databases">
        <title>30 novel species of actinomycetes from the DSMZ collection.</title>
        <authorList>
            <person name="Nouioui I."/>
        </authorList>
    </citation>
    <scope>NUCLEOTIDE SEQUENCE [LARGE SCALE GENOMIC DNA]</scope>
    <source>
        <strain evidence="4">DSM 44399</strain>
    </source>
</reference>
<evidence type="ECO:0000259" key="2">
    <source>
        <dbReference type="Pfam" id="PF13193"/>
    </source>
</evidence>
<comment type="caution">
    <text evidence="3">The sequence shown here is derived from an EMBL/GenBank/DDBJ whole genome shotgun (WGS) entry which is preliminary data.</text>
</comment>
<dbReference type="InterPro" id="IPR045851">
    <property type="entry name" value="AMP-bd_C_sf"/>
</dbReference>
<dbReference type="Proteomes" id="UP001183176">
    <property type="component" value="Unassembled WGS sequence"/>
</dbReference>
<dbReference type="Gene3D" id="3.30.300.30">
    <property type="match status" value="1"/>
</dbReference>
<feature type="domain" description="AMP-binding enzyme C-terminal" evidence="2">
    <location>
        <begin position="433"/>
        <end position="505"/>
    </location>
</feature>
<dbReference type="Pfam" id="PF13193">
    <property type="entry name" value="AMP-binding_C"/>
    <property type="match status" value="1"/>
</dbReference>
<sequence>MSAPPVGIYEWFHRSAERDSDQSALEVDGVGLSYRELDVWVARVATEILATDSVRAGTVGLLASRTVGTYVGYLAALRAGVPVVPMNPQVPAARNATICAAADVRLVLSDDTELATRRELIREYPAPILSLGYRDWLTVESAESGPAELTPAHPDDIAYILFTSGSTGRPKGVPIRHRQLSEFTPYCAERYGVGPTSRLSQTFDLTFDPSVFDMSVSWFAGATLVVPSREQILTPARFVNEHRITHWYSVPSVISLAGRLRNLTPNSMPELRWSIFAGEQLTLDQARAWATAAPLSIIENAYGPTELTVTCVGYRLPRDVDNWPRTSNGTVPIGTPYPHLESVLLDTGTEGAIPSAGELCVRGSQRFAGYLSMEDNCDRFRREGESAEAFAPPGPKDWYRTGDLVSWQGGSLVHLGRIDDQVKISGHRVEVGEVEAVLRSHQFVDEAVVLAAPTRRGGELCLFAAYVGRDDDGHLLDHLRQHLPSYMVPSRTVKIANFPLNTNGKIDRRRLREELAGDLSSVR</sequence>
<organism evidence="3 4">
    <name type="scientific">Jatrophihabitans lederbergiae</name>
    <dbReference type="NCBI Taxonomy" id="3075547"/>
    <lineage>
        <taxon>Bacteria</taxon>
        <taxon>Bacillati</taxon>
        <taxon>Actinomycetota</taxon>
        <taxon>Actinomycetes</taxon>
        <taxon>Jatrophihabitantales</taxon>
        <taxon>Jatrophihabitantaceae</taxon>
        <taxon>Jatrophihabitans</taxon>
    </lineage>
</organism>
<dbReference type="PROSITE" id="PS00455">
    <property type="entry name" value="AMP_BINDING"/>
    <property type="match status" value="1"/>
</dbReference>
<dbReference type="InterPro" id="IPR000873">
    <property type="entry name" value="AMP-dep_synth/lig_dom"/>
</dbReference>